<feature type="domain" description="N-acetyltransferase" evidence="4">
    <location>
        <begin position="6"/>
        <end position="169"/>
    </location>
</feature>
<accession>A0ABW2FUQ4</accession>
<sequence>MSDDPVILRPVFEDDLPLLESFLTDPEATGPFQWHGWTDPGRWRRRWAENGLLGDDGGQLMVTAGADVHGFVAWRKVAATRSSYWWNTGIQLLPKARGRGIGTRAQRELVRYLFAHTPVVRIEADTETANTAEQRALEKSGFTREGVLRSAVFRDGRWRDVVRFSVLRDDVTAQVIRALT</sequence>
<dbReference type="Gene3D" id="3.40.630.30">
    <property type="match status" value="1"/>
</dbReference>
<evidence type="ECO:0000256" key="1">
    <source>
        <dbReference type="ARBA" id="ARBA00022679"/>
    </source>
</evidence>
<dbReference type="RefSeq" id="WP_380230855.1">
    <property type="nucleotide sequence ID" value="NZ_JBHSVH010000002.1"/>
</dbReference>
<dbReference type="SUPFAM" id="SSF55729">
    <property type="entry name" value="Acyl-CoA N-acyltransferases (Nat)"/>
    <property type="match status" value="1"/>
</dbReference>
<dbReference type="InterPro" id="IPR016181">
    <property type="entry name" value="Acyl_CoA_acyltransferase"/>
</dbReference>
<organism evidence="5 6">
    <name type="scientific">Kitasatospora paranensis</name>
    <dbReference type="NCBI Taxonomy" id="258053"/>
    <lineage>
        <taxon>Bacteria</taxon>
        <taxon>Bacillati</taxon>
        <taxon>Actinomycetota</taxon>
        <taxon>Actinomycetes</taxon>
        <taxon>Kitasatosporales</taxon>
        <taxon>Streptomycetaceae</taxon>
        <taxon>Kitasatospora</taxon>
    </lineage>
</organism>
<evidence type="ECO:0000313" key="5">
    <source>
        <dbReference type="EMBL" id="MFC7179747.1"/>
    </source>
</evidence>
<keyword evidence="6" id="KW-1185">Reference proteome</keyword>
<dbReference type="InterPro" id="IPR000182">
    <property type="entry name" value="GNAT_dom"/>
</dbReference>
<reference evidence="6" key="1">
    <citation type="journal article" date="2019" name="Int. J. Syst. Evol. Microbiol.">
        <title>The Global Catalogue of Microorganisms (GCM) 10K type strain sequencing project: providing services to taxonomists for standard genome sequencing and annotation.</title>
        <authorList>
            <consortium name="The Broad Institute Genomics Platform"/>
            <consortium name="The Broad Institute Genome Sequencing Center for Infectious Disease"/>
            <person name="Wu L."/>
            <person name="Ma J."/>
        </authorList>
    </citation>
    <scope>NUCLEOTIDE SEQUENCE [LARGE SCALE GENOMIC DNA]</scope>
    <source>
        <strain evidence="6">CGMCC 1.12859</strain>
    </source>
</reference>
<evidence type="ECO:0000256" key="2">
    <source>
        <dbReference type="ARBA" id="ARBA00023315"/>
    </source>
</evidence>
<evidence type="ECO:0000259" key="4">
    <source>
        <dbReference type="PROSITE" id="PS51186"/>
    </source>
</evidence>
<proteinExistence type="inferred from homology"/>
<dbReference type="PROSITE" id="PS51186">
    <property type="entry name" value="GNAT"/>
    <property type="match status" value="1"/>
</dbReference>
<keyword evidence="2 5" id="KW-0012">Acyltransferase</keyword>
<name>A0ABW2FUQ4_9ACTN</name>
<dbReference type="InterPro" id="IPR051531">
    <property type="entry name" value="N-acetyltransferase"/>
</dbReference>
<dbReference type="EC" id="2.3.-.-" evidence="5"/>
<gene>
    <name evidence="5" type="ORF">ACFQMG_09240</name>
</gene>
<dbReference type="PANTHER" id="PTHR43792:SF8">
    <property type="entry name" value="[RIBOSOMAL PROTEIN US5]-ALANINE N-ACETYLTRANSFERASE"/>
    <property type="match status" value="1"/>
</dbReference>
<comment type="similarity">
    <text evidence="3">Belongs to the acetyltransferase family. RimJ subfamily.</text>
</comment>
<dbReference type="PANTHER" id="PTHR43792">
    <property type="entry name" value="GNAT FAMILY, PUTATIVE (AFU_ORTHOLOGUE AFUA_3G00765)-RELATED-RELATED"/>
    <property type="match status" value="1"/>
</dbReference>
<comment type="caution">
    <text evidence="5">The sequence shown here is derived from an EMBL/GenBank/DDBJ whole genome shotgun (WGS) entry which is preliminary data.</text>
</comment>
<evidence type="ECO:0000256" key="3">
    <source>
        <dbReference type="ARBA" id="ARBA00038502"/>
    </source>
</evidence>
<protein>
    <submittedName>
        <fullName evidence="5">GNAT family N-acetyltransferase</fullName>
        <ecNumber evidence="5">2.3.-.-</ecNumber>
    </submittedName>
</protein>
<dbReference type="EMBL" id="JBHTAJ010000013">
    <property type="protein sequence ID" value="MFC7179747.1"/>
    <property type="molecule type" value="Genomic_DNA"/>
</dbReference>
<evidence type="ECO:0000313" key="6">
    <source>
        <dbReference type="Proteomes" id="UP001596435"/>
    </source>
</evidence>
<dbReference type="Proteomes" id="UP001596435">
    <property type="component" value="Unassembled WGS sequence"/>
</dbReference>
<dbReference type="GO" id="GO:0016746">
    <property type="term" value="F:acyltransferase activity"/>
    <property type="evidence" value="ECO:0007669"/>
    <property type="project" value="UniProtKB-KW"/>
</dbReference>
<dbReference type="Pfam" id="PF13302">
    <property type="entry name" value="Acetyltransf_3"/>
    <property type="match status" value="1"/>
</dbReference>
<keyword evidence="1 5" id="KW-0808">Transferase</keyword>